<evidence type="ECO:0000256" key="6">
    <source>
        <dbReference type="ARBA" id="ARBA00023170"/>
    </source>
</evidence>
<evidence type="ECO:0000256" key="4">
    <source>
        <dbReference type="ARBA" id="ARBA00022989"/>
    </source>
</evidence>
<feature type="transmembrane region" description="Helical" evidence="8">
    <location>
        <begin position="281"/>
        <end position="302"/>
    </location>
</feature>
<feature type="transmembrane region" description="Helical" evidence="8">
    <location>
        <begin position="81"/>
        <end position="103"/>
    </location>
</feature>
<dbReference type="EMBL" id="ML158772">
    <property type="protein sequence ID" value="THK33156.1"/>
    <property type="molecule type" value="Genomic_DNA"/>
</dbReference>
<organism evidence="9 10">
    <name type="scientific">Diachasma alloeum</name>
    <dbReference type="NCBI Taxonomy" id="454923"/>
    <lineage>
        <taxon>Eukaryota</taxon>
        <taxon>Metazoa</taxon>
        <taxon>Ecdysozoa</taxon>
        <taxon>Arthropoda</taxon>
        <taxon>Hexapoda</taxon>
        <taxon>Insecta</taxon>
        <taxon>Pterygota</taxon>
        <taxon>Neoptera</taxon>
        <taxon>Endopterygota</taxon>
        <taxon>Hymenoptera</taxon>
        <taxon>Apocrita</taxon>
        <taxon>Ichneumonoidea</taxon>
        <taxon>Braconidae</taxon>
        <taxon>Opiinae</taxon>
        <taxon>Diachasma</taxon>
    </lineage>
</organism>
<evidence type="ECO:0000313" key="10">
    <source>
        <dbReference type="Proteomes" id="UP000297026"/>
    </source>
</evidence>
<keyword evidence="10" id="KW-1185">Reference proteome</keyword>
<evidence type="ECO:0000313" key="9">
    <source>
        <dbReference type="EMBL" id="THK33156.1"/>
    </source>
</evidence>
<dbReference type="GO" id="GO:0007165">
    <property type="term" value="P:signal transduction"/>
    <property type="evidence" value="ECO:0007669"/>
    <property type="project" value="UniProtKB-KW"/>
</dbReference>
<feature type="transmembrane region" description="Helical" evidence="8">
    <location>
        <begin position="137"/>
        <end position="159"/>
    </location>
</feature>
<evidence type="ECO:0000256" key="3">
    <source>
        <dbReference type="ARBA" id="ARBA00022692"/>
    </source>
</evidence>
<evidence type="ECO:0000256" key="1">
    <source>
        <dbReference type="ARBA" id="ARBA00004651"/>
    </source>
</evidence>
<dbReference type="GO" id="GO:0043025">
    <property type="term" value="C:neuronal cell body"/>
    <property type="evidence" value="ECO:0007669"/>
    <property type="project" value="TreeGrafter"/>
</dbReference>
<keyword evidence="5 8" id="KW-0472">Membrane</keyword>
<evidence type="ECO:0000256" key="7">
    <source>
        <dbReference type="ARBA" id="ARBA00023224"/>
    </source>
</evidence>
<dbReference type="InterPro" id="IPR013604">
    <property type="entry name" value="7TM_chemorcpt"/>
</dbReference>
<protein>
    <recommendedName>
        <fullName evidence="8">Gustatory receptor</fullName>
    </recommendedName>
</protein>
<keyword evidence="7 8" id="KW-0807">Transducer</keyword>
<feature type="transmembrane region" description="Helical" evidence="8">
    <location>
        <begin position="165"/>
        <end position="191"/>
    </location>
</feature>
<keyword evidence="6 8" id="KW-0675">Receptor</keyword>
<gene>
    <name evidence="9" type="primary">Gr13</name>
    <name evidence="9" type="ORF">DALL_DALL000352</name>
</gene>
<dbReference type="GO" id="GO:0005886">
    <property type="term" value="C:plasma membrane"/>
    <property type="evidence" value="ECO:0007669"/>
    <property type="project" value="UniProtKB-SubCell"/>
</dbReference>
<dbReference type="PANTHER" id="PTHR21143">
    <property type="entry name" value="INVERTEBRATE GUSTATORY RECEPTOR"/>
    <property type="match status" value="1"/>
</dbReference>
<evidence type="ECO:0000256" key="8">
    <source>
        <dbReference type="RuleBase" id="RU363108"/>
    </source>
</evidence>
<name>A0A4E0RNZ8_9HYME</name>
<evidence type="ECO:0000256" key="2">
    <source>
        <dbReference type="ARBA" id="ARBA00022475"/>
    </source>
</evidence>
<comment type="similarity">
    <text evidence="8">Belongs to the insect chemoreceptor superfamily. Gustatory receptor (GR) family.</text>
</comment>
<dbReference type="Pfam" id="PF08395">
    <property type="entry name" value="7tm_7"/>
    <property type="match status" value="1"/>
</dbReference>
<dbReference type="GO" id="GO:0008049">
    <property type="term" value="P:male courtship behavior"/>
    <property type="evidence" value="ECO:0007669"/>
    <property type="project" value="TreeGrafter"/>
</dbReference>
<keyword evidence="3 8" id="KW-0812">Transmembrane</keyword>
<dbReference type="GO" id="GO:0030425">
    <property type="term" value="C:dendrite"/>
    <property type="evidence" value="ECO:0007669"/>
    <property type="project" value="TreeGrafter"/>
</dbReference>
<reference evidence="9" key="1">
    <citation type="submission" date="2019-02" db="EMBL/GenBank/DDBJ databases">
        <title>Genome of the parasitoid wasp Diachasma alloeum, an emerging model for ecological speciation and transitions to asexual reproduction.</title>
        <authorList>
            <person name="Robertson H.M."/>
            <person name="Walden K.K."/>
            <person name="Tvedte E.S."/>
            <person name="Hood G.R."/>
            <person name="Feder J.L."/>
            <person name="Forbes A.A."/>
            <person name="Logsdon J.M."/>
            <person name="Mcelroy K.E."/>
        </authorList>
    </citation>
    <scope>NUCLEOTIDE SEQUENCE [LARGE SCALE GENOMIC DNA]</scope>
    <source>
        <strain evidence="9">Michigan</strain>
    </source>
</reference>
<comment type="caution">
    <text evidence="8">Lacks conserved residue(s) required for the propagation of feature annotation.</text>
</comment>
<keyword evidence="2 8" id="KW-1003">Cell membrane</keyword>
<dbReference type="OrthoDB" id="6366728at2759"/>
<dbReference type="AlphaFoldDB" id="A0A4E0RNZ8"/>
<dbReference type="GO" id="GO:0007635">
    <property type="term" value="P:chemosensory behavior"/>
    <property type="evidence" value="ECO:0007669"/>
    <property type="project" value="TreeGrafter"/>
</dbReference>
<dbReference type="GO" id="GO:0030424">
    <property type="term" value="C:axon"/>
    <property type="evidence" value="ECO:0007669"/>
    <property type="project" value="TreeGrafter"/>
</dbReference>
<feature type="transmembrane region" description="Helical" evidence="8">
    <location>
        <begin position="240"/>
        <end position="261"/>
    </location>
</feature>
<dbReference type="PANTHER" id="PTHR21143:SF134">
    <property type="entry name" value="GUSTATORY RECEPTOR"/>
    <property type="match status" value="1"/>
</dbReference>
<dbReference type="Proteomes" id="UP000297026">
    <property type="component" value="Unassembled WGS sequence"/>
</dbReference>
<dbReference type="GO" id="GO:0050909">
    <property type="term" value="P:sensory perception of taste"/>
    <property type="evidence" value="ECO:0007669"/>
    <property type="project" value="InterPro"/>
</dbReference>
<sequence>MNIADTGDMFVIKFVLLTYRLLGMAPVTISKTQSSKLKFSQSWTGAVYNLSLITGVLTECSRQIPTMLGESSNDETSFSQMYRNVLIVSGNTFLVILLLRFCLCQRKLTEIGNELVEMDRYLDQLPGIYHLRAGRTYVFFVLTLHLTIIITYCALYLAVHPIKPAFFTMIVFPCTVMSFYTLQYSLVVFVIERRFTSLNEALASVETKTVGVNDRSVVSIFVIKRAYARLYRICSEISNFYAPLTVLIVVNLSTSLLYELYKIFFGLTRRSSVLPSPTIKFILGFLWISVRKLPIVLLTSTVRKCHMQMQMTSDVVHKLQDKLGACRDVKSELKNFITDLMHRSFQFTAYGMFRIDCSLLKSIVSTMTTYFVLFIQFQLASDKGASE</sequence>
<keyword evidence="4 8" id="KW-1133">Transmembrane helix</keyword>
<evidence type="ECO:0000256" key="5">
    <source>
        <dbReference type="ARBA" id="ARBA00023136"/>
    </source>
</evidence>
<accession>A0A4E0RNZ8</accession>
<comment type="subcellular location">
    <subcellularLocation>
        <location evidence="1 8">Cell membrane</location>
        <topology evidence="1 8">Multi-pass membrane protein</topology>
    </subcellularLocation>
</comment>
<proteinExistence type="inferred from homology"/>
<comment type="function">
    <text evidence="8">Gustatory receptor which mediates acceptance or avoidance behavior, depending on its substrates.</text>
</comment>